<dbReference type="InterPro" id="IPR036378">
    <property type="entry name" value="FAS1_dom_sf"/>
</dbReference>
<dbReference type="InterPro" id="IPR000782">
    <property type="entry name" value="FAS1_domain"/>
</dbReference>
<dbReference type="Pfam" id="PF02469">
    <property type="entry name" value="Fasciclin"/>
    <property type="match status" value="1"/>
</dbReference>
<reference evidence="2 3" key="1">
    <citation type="submission" date="2018-11" db="EMBL/GenBank/DDBJ databases">
        <authorList>
            <consortium name="Pathogen Informatics"/>
        </authorList>
    </citation>
    <scope>NUCLEOTIDE SEQUENCE [LARGE SCALE GENOMIC DNA]</scope>
</reference>
<dbReference type="Proteomes" id="UP000281553">
    <property type="component" value="Unassembled WGS sequence"/>
</dbReference>
<evidence type="ECO:0000259" key="1">
    <source>
        <dbReference type="PROSITE" id="PS50213"/>
    </source>
</evidence>
<gene>
    <name evidence="2" type="ORF">DILT_LOCUS145</name>
</gene>
<protein>
    <recommendedName>
        <fullName evidence="1">FAS1 domain-containing protein</fullName>
    </recommendedName>
</protein>
<accession>A0A3P6QE43</accession>
<evidence type="ECO:0000313" key="3">
    <source>
        <dbReference type="Proteomes" id="UP000281553"/>
    </source>
</evidence>
<dbReference type="OrthoDB" id="286301at2759"/>
<name>A0A3P6QE43_DIBLA</name>
<keyword evidence="3" id="KW-1185">Reference proteome</keyword>
<proteinExistence type="predicted"/>
<feature type="domain" description="FAS1" evidence="1">
    <location>
        <begin position="1"/>
        <end position="132"/>
    </location>
</feature>
<dbReference type="AlphaFoldDB" id="A0A3P6QE43"/>
<dbReference type="SUPFAM" id="SSF82153">
    <property type="entry name" value="FAS1 domain"/>
    <property type="match status" value="1"/>
</dbReference>
<dbReference type="Gene3D" id="2.30.180.10">
    <property type="entry name" value="FAS1 domain"/>
    <property type="match status" value="1"/>
</dbReference>
<organism evidence="2 3">
    <name type="scientific">Dibothriocephalus latus</name>
    <name type="common">Fish tapeworm</name>
    <name type="synonym">Diphyllobothrium latum</name>
    <dbReference type="NCBI Taxonomy" id="60516"/>
    <lineage>
        <taxon>Eukaryota</taxon>
        <taxon>Metazoa</taxon>
        <taxon>Spiralia</taxon>
        <taxon>Lophotrochozoa</taxon>
        <taxon>Platyhelminthes</taxon>
        <taxon>Cestoda</taxon>
        <taxon>Eucestoda</taxon>
        <taxon>Diphyllobothriidea</taxon>
        <taxon>Diphyllobothriidae</taxon>
        <taxon>Dibothriocephalus</taxon>
    </lineage>
</organism>
<evidence type="ECO:0000313" key="2">
    <source>
        <dbReference type="EMBL" id="VDK30321.1"/>
    </source>
</evidence>
<dbReference type="PROSITE" id="PS50213">
    <property type="entry name" value="FAS1"/>
    <property type="match status" value="1"/>
</dbReference>
<dbReference type="SMART" id="SM00554">
    <property type="entry name" value="FAS1"/>
    <property type="match status" value="1"/>
</dbReference>
<sequence length="277" mass="30815">MKRLQADPEVRDFVSSIPSDLRRELDSPNSQQRYTVFAPKNSAWNSAKNKASSPQAVESLVRAHVMDSMVCRNSIDPQKRIIGQTKNKSPLNAVQKPDGSRVVFDACGSEVPLRNLDKMAGNGVVHVTDQVLWGTEAMDLQEALQCLSKDSKSDLSRAAQEMARCNINVRPQENVVVLLPNKKALQGAQGLDPCSVYSHNILTSSDCQMKNGNGVGVTQECQFQSKYTAPNGDKPVVTNQYIRERDGSKVTVTQLSLLAHRYRMSFCAKKWFRFLKV</sequence>
<dbReference type="EMBL" id="UYRU01000541">
    <property type="protein sequence ID" value="VDK30321.1"/>
    <property type="molecule type" value="Genomic_DNA"/>
</dbReference>